<reference evidence="3" key="1">
    <citation type="submission" date="2019-01" db="EMBL/GenBank/DDBJ databases">
        <title>Genomic analysis of Salicibibacter sp. NKC3-5.</title>
        <authorList>
            <person name="Oh Y.J."/>
        </authorList>
    </citation>
    <scope>NUCLEOTIDE SEQUENCE [LARGE SCALE GENOMIC DNA]</scope>
    <source>
        <strain evidence="3">NKC3-5</strain>
    </source>
</reference>
<dbReference type="Gene3D" id="3.20.20.150">
    <property type="entry name" value="Divalent-metal-dependent TIM barrel enzymes"/>
    <property type="match status" value="1"/>
</dbReference>
<dbReference type="Proteomes" id="UP000319756">
    <property type="component" value="Chromosome"/>
</dbReference>
<dbReference type="AlphaFoldDB" id="A0A514LK69"/>
<dbReference type="RefSeq" id="WP_142090459.1">
    <property type="nucleotide sequence ID" value="NZ_CP035485.1"/>
</dbReference>
<dbReference type="InterPro" id="IPR013022">
    <property type="entry name" value="Xyl_isomerase-like_TIM-brl"/>
</dbReference>
<name>A0A514LK69_9BACI</name>
<keyword evidence="2" id="KW-0413">Isomerase</keyword>
<dbReference type="Pfam" id="PF01261">
    <property type="entry name" value="AP_endonuc_2"/>
    <property type="match status" value="1"/>
</dbReference>
<keyword evidence="3" id="KW-1185">Reference proteome</keyword>
<dbReference type="SUPFAM" id="SSF51658">
    <property type="entry name" value="Xylose isomerase-like"/>
    <property type="match status" value="1"/>
</dbReference>
<dbReference type="EMBL" id="CP035485">
    <property type="protein sequence ID" value="QDI91935.1"/>
    <property type="molecule type" value="Genomic_DNA"/>
</dbReference>
<protein>
    <submittedName>
        <fullName evidence="2">Sugar phosphate isomerase/epimerase</fullName>
    </submittedName>
</protein>
<organism evidence="2 3">
    <name type="scientific">Salicibibacter halophilus</name>
    <dbReference type="NCBI Taxonomy" id="2502791"/>
    <lineage>
        <taxon>Bacteria</taxon>
        <taxon>Bacillati</taxon>
        <taxon>Bacillota</taxon>
        <taxon>Bacilli</taxon>
        <taxon>Bacillales</taxon>
        <taxon>Bacillaceae</taxon>
        <taxon>Salicibibacter</taxon>
    </lineage>
</organism>
<evidence type="ECO:0000313" key="3">
    <source>
        <dbReference type="Proteomes" id="UP000319756"/>
    </source>
</evidence>
<proteinExistence type="predicted"/>
<dbReference type="InterPro" id="IPR036237">
    <property type="entry name" value="Xyl_isomerase-like_sf"/>
</dbReference>
<feature type="domain" description="Xylose isomerase-like TIM barrel" evidence="1">
    <location>
        <begin position="19"/>
        <end position="120"/>
    </location>
</feature>
<evidence type="ECO:0000313" key="2">
    <source>
        <dbReference type="EMBL" id="QDI91935.1"/>
    </source>
</evidence>
<dbReference type="KEGG" id="sale:EPH95_12720"/>
<gene>
    <name evidence="2" type="ORF">EPH95_12720</name>
</gene>
<accession>A0A514LK69</accession>
<dbReference type="OrthoDB" id="9779184at2"/>
<dbReference type="GO" id="GO:0016853">
    <property type="term" value="F:isomerase activity"/>
    <property type="evidence" value="ECO:0007669"/>
    <property type="project" value="UniProtKB-KW"/>
</dbReference>
<evidence type="ECO:0000259" key="1">
    <source>
        <dbReference type="Pfam" id="PF01261"/>
    </source>
</evidence>
<sequence length="134" mass="14834">MKIGLFTVLYQDLTFEGVLDKLASLNVEAVELGTGNMPGNAHCNIDVLLESKEKREDFLGKLEEKNITISGLSCQGNPLHPEPTIAKEHHDTWRKTVLLAEKLGVNVVNCFSGCPGDHKDAKHPNWITCSWPPE</sequence>